<dbReference type="RefSeq" id="WP_377284221.1">
    <property type="nucleotide sequence ID" value="NZ_JBHRSI010000015.1"/>
</dbReference>
<comment type="caution">
    <text evidence="2">The sequence shown here is derived from an EMBL/GenBank/DDBJ whole genome shotgun (WGS) entry which is preliminary data.</text>
</comment>
<dbReference type="EMBL" id="JBHUEY010000001">
    <property type="protein sequence ID" value="MFD1783073.1"/>
    <property type="molecule type" value="Genomic_DNA"/>
</dbReference>
<keyword evidence="1" id="KW-1133">Transmembrane helix</keyword>
<reference evidence="3" key="1">
    <citation type="journal article" date="2019" name="Int. J. Syst. Evol. Microbiol.">
        <title>The Global Catalogue of Microorganisms (GCM) 10K type strain sequencing project: providing services to taxonomists for standard genome sequencing and annotation.</title>
        <authorList>
            <consortium name="The Broad Institute Genomics Platform"/>
            <consortium name="The Broad Institute Genome Sequencing Center for Infectious Disease"/>
            <person name="Wu L."/>
            <person name="Ma J."/>
        </authorList>
    </citation>
    <scope>NUCLEOTIDE SEQUENCE [LARGE SCALE GENOMIC DNA]</scope>
    <source>
        <strain evidence="3">DFY28</strain>
    </source>
</reference>
<keyword evidence="1" id="KW-0812">Transmembrane</keyword>
<organism evidence="2 3">
    <name type="scientific">Phenylobacterium terrae</name>
    <dbReference type="NCBI Taxonomy" id="2665495"/>
    <lineage>
        <taxon>Bacteria</taxon>
        <taxon>Pseudomonadati</taxon>
        <taxon>Pseudomonadota</taxon>
        <taxon>Alphaproteobacteria</taxon>
        <taxon>Caulobacterales</taxon>
        <taxon>Caulobacteraceae</taxon>
        <taxon>Phenylobacterium</taxon>
    </lineage>
</organism>
<sequence length="114" mass="12338">MSPPLGRVFEVVRETWDLSADPRATPPSCELVAADRSASDAADLARRAAGAHSRHGFHKPTRAWWAVSGDKFHRFVVRPRRRPPPILVVGLGIAGLAALTTLGLSRSRRGPAAR</sequence>
<name>A0ABW4MZS8_9CAUL</name>
<evidence type="ECO:0000313" key="3">
    <source>
        <dbReference type="Proteomes" id="UP001597237"/>
    </source>
</evidence>
<protein>
    <submittedName>
        <fullName evidence="2">Uncharacterized protein</fullName>
    </submittedName>
</protein>
<proteinExistence type="predicted"/>
<feature type="transmembrane region" description="Helical" evidence="1">
    <location>
        <begin position="86"/>
        <end position="104"/>
    </location>
</feature>
<accession>A0ABW4MZS8</accession>
<gene>
    <name evidence="2" type="ORF">ACFSC0_06680</name>
</gene>
<keyword evidence="1" id="KW-0472">Membrane</keyword>
<keyword evidence="3" id="KW-1185">Reference proteome</keyword>
<evidence type="ECO:0000313" key="2">
    <source>
        <dbReference type="EMBL" id="MFD1783073.1"/>
    </source>
</evidence>
<evidence type="ECO:0000256" key="1">
    <source>
        <dbReference type="SAM" id="Phobius"/>
    </source>
</evidence>
<dbReference type="Proteomes" id="UP001597237">
    <property type="component" value="Unassembled WGS sequence"/>
</dbReference>